<feature type="domain" description="ATPase AAA-type core" evidence="2">
    <location>
        <begin position="122"/>
        <end position="203"/>
    </location>
</feature>
<dbReference type="RefSeq" id="WP_209597860.1">
    <property type="nucleotide sequence ID" value="NZ_JAGJCF010000029.1"/>
</dbReference>
<evidence type="ECO:0000256" key="1">
    <source>
        <dbReference type="SAM" id="Phobius"/>
    </source>
</evidence>
<accession>A0ABS4BNN2</accession>
<dbReference type="EMBL" id="JAGJCF010000029">
    <property type="protein sequence ID" value="MBP0618271.1"/>
    <property type="molecule type" value="Genomic_DNA"/>
</dbReference>
<proteinExistence type="predicted"/>
<evidence type="ECO:0000313" key="3">
    <source>
        <dbReference type="EMBL" id="MBP0618271.1"/>
    </source>
</evidence>
<feature type="transmembrane region" description="Helical" evidence="1">
    <location>
        <begin position="12"/>
        <end position="45"/>
    </location>
</feature>
<name>A0ABS4BNN2_9HYPH</name>
<gene>
    <name evidence="3" type="ORF">J6595_22040</name>
</gene>
<keyword evidence="1" id="KW-0472">Membrane</keyword>
<dbReference type="SUPFAM" id="SSF52540">
    <property type="entry name" value="P-loop containing nucleoside triphosphate hydrolases"/>
    <property type="match status" value="1"/>
</dbReference>
<evidence type="ECO:0000313" key="4">
    <source>
        <dbReference type="Proteomes" id="UP000678276"/>
    </source>
</evidence>
<dbReference type="Proteomes" id="UP000678276">
    <property type="component" value="Unassembled WGS sequence"/>
</dbReference>
<keyword evidence="4" id="KW-1185">Reference proteome</keyword>
<reference evidence="3 4" key="1">
    <citation type="submission" date="2021-04" db="EMBL/GenBank/DDBJ databases">
        <title>Whole genome sequence of Jiella sp. KSK16Y-1.</title>
        <authorList>
            <person name="Tuo L."/>
        </authorList>
    </citation>
    <scope>NUCLEOTIDE SEQUENCE [LARGE SCALE GENOMIC DNA]</scope>
    <source>
        <strain evidence="3 4">KSK16Y-1</strain>
    </source>
</reference>
<keyword evidence="1" id="KW-0812">Transmembrane</keyword>
<dbReference type="Gene3D" id="3.40.50.300">
    <property type="entry name" value="P-loop containing nucleotide triphosphate hydrolases"/>
    <property type="match status" value="1"/>
</dbReference>
<evidence type="ECO:0000259" key="2">
    <source>
        <dbReference type="Pfam" id="PF00004"/>
    </source>
</evidence>
<organism evidence="3 4">
    <name type="scientific">Jiella mangrovi</name>
    <dbReference type="NCBI Taxonomy" id="2821407"/>
    <lineage>
        <taxon>Bacteria</taxon>
        <taxon>Pseudomonadati</taxon>
        <taxon>Pseudomonadota</taxon>
        <taxon>Alphaproteobacteria</taxon>
        <taxon>Hyphomicrobiales</taxon>
        <taxon>Aurantimonadaceae</taxon>
        <taxon>Jiella</taxon>
    </lineage>
</organism>
<dbReference type="Pfam" id="PF00004">
    <property type="entry name" value="AAA"/>
    <property type="match status" value="1"/>
</dbReference>
<keyword evidence="1" id="KW-1133">Transmembrane helix</keyword>
<dbReference type="InterPro" id="IPR027417">
    <property type="entry name" value="P-loop_NTPase"/>
</dbReference>
<comment type="caution">
    <text evidence="3">The sequence shown here is derived from an EMBL/GenBank/DDBJ whole genome shotgun (WGS) entry which is preliminary data.</text>
</comment>
<sequence>MPLYLALPIVGFGGFLALSLMLFALGWLGTAAVLLWAFAAAAVAYHLDYFRLERIHWAKWAMDSVTDGVTQRINFSRPLKRLRALHGNRKAKERLDQVLAAIEAAPDRRRAFDPVMSATVFIFHGPRGTGKHTAAKAFAEILAGVGVFRQTKPVWLHANDVAYASAATLVDVASNAVRKARDGVILLEHAEWLVPATEADRERAIAFGRGLLRAVADGVPRPFIMIVGSDQLARRFMEDPSIRQAWLDRCHVEQVIFDDLARRDLENVFYDCLETRGVTIDSELQAELQSEIQKLQEAAGDHFANAIAIQQWFDRLLSWARQRRPDAVPEIRLDDARTLNSAR</sequence>
<dbReference type="InterPro" id="IPR003959">
    <property type="entry name" value="ATPase_AAA_core"/>
</dbReference>
<protein>
    <submittedName>
        <fullName evidence="3">AAA family ATPase</fullName>
    </submittedName>
</protein>